<accession>A0A8S9X7L5</accession>
<evidence type="ECO:0000313" key="2">
    <source>
        <dbReference type="Proteomes" id="UP000466442"/>
    </source>
</evidence>
<comment type="caution">
    <text evidence="1">The sequence shown here is derived from an EMBL/GenBank/DDBJ whole genome shotgun (WGS) entry which is preliminary data.</text>
</comment>
<organism evidence="1 2">
    <name type="scientific">Apolygus lucorum</name>
    <name type="common">Small green plant bug</name>
    <name type="synonym">Lygocoris lucorum</name>
    <dbReference type="NCBI Taxonomy" id="248454"/>
    <lineage>
        <taxon>Eukaryota</taxon>
        <taxon>Metazoa</taxon>
        <taxon>Ecdysozoa</taxon>
        <taxon>Arthropoda</taxon>
        <taxon>Hexapoda</taxon>
        <taxon>Insecta</taxon>
        <taxon>Pterygota</taxon>
        <taxon>Neoptera</taxon>
        <taxon>Paraneoptera</taxon>
        <taxon>Hemiptera</taxon>
        <taxon>Heteroptera</taxon>
        <taxon>Panheteroptera</taxon>
        <taxon>Cimicomorpha</taxon>
        <taxon>Miridae</taxon>
        <taxon>Mirini</taxon>
        <taxon>Apolygus</taxon>
    </lineage>
</organism>
<dbReference type="Proteomes" id="UP000466442">
    <property type="component" value="Unassembled WGS sequence"/>
</dbReference>
<dbReference type="OrthoDB" id="8195485at2759"/>
<gene>
    <name evidence="1" type="ORF">GE061_002841</name>
</gene>
<dbReference type="AlphaFoldDB" id="A0A8S9X7L5"/>
<dbReference type="EMBL" id="WIXP02000010">
    <property type="protein sequence ID" value="KAF6204499.1"/>
    <property type="molecule type" value="Genomic_DNA"/>
</dbReference>
<evidence type="ECO:0000313" key="1">
    <source>
        <dbReference type="EMBL" id="KAF6204499.1"/>
    </source>
</evidence>
<name>A0A8S9X7L5_APOLU</name>
<protein>
    <submittedName>
        <fullName evidence="1">Uncharacterized protein</fullName>
    </submittedName>
</protein>
<keyword evidence="2" id="KW-1185">Reference proteome</keyword>
<sequence>MKPEISAPPPTDKAASQHAYRVHQVQSWLGNAPPPEQWGWELKLSLLQPIHTEDPVAPEDVLRLIFCRCTAGCTTSRCGCYKAAMRCSSACHNCLGECANGIPLSVKVDDEDEDDVENF</sequence>
<proteinExistence type="predicted"/>
<reference evidence="1" key="1">
    <citation type="journal article" date="2021" name="Mol. Ecol. Resour.">
        <title>Apolygus lucorum genome provides insights into omnivorousness and mesophyll feeding.</title>
        <authorList>
            <person name="Liu Y."/>
            <person name="Liu H."/>
            <person name="Wang H."/>
            <person name="Huang T."/>
            <person name="Liu B."/>
            <person name="Yang B."/>
            <person name="Yin L."/>
            <person name="Li B."/>
            <person name="Zhang Y."/>
            <person name="Zhang S."/>
            <person name="Jiang F."/>
            <person name="Zhang X."/>
            <person name="Ren Y."/>
            <person name="Wang B."/>
            <person name="Wang S."/>
            <person name="Lu Y."/>
            <person name="Wu K."/>
            <person name="Fan W."/>
            <person name="Wang G."/>
        </authorList>
    </citation>
    <scope>NUCLEOTIDE SEQUENCE</scope>
    <source>
        <strain evidence="1">12Hb</strain>
    </source>
</reference>